<evidence type="ECO:0000259" key="7">
    <source>
        <dbReference type="Pfam" id="PF01284"/>
    </source>
</evidence>
<evidence type="ECO:0000256" key="1">
    <source>
        <dbReference type="ARBA" id="ARBA00004141"/>
    </source>
</evidence>
<gene>
    <name evidence="8" type="ORF">ED733_002683</name>
</gene>
<protein>
    <recommendedName>
        <fullName evidence="7">MARVEL domain-containing protein</fullName>
    </recommendedName>
</protein>
<keyword evidence="4 6" id="KW-0472">Membrane</keyword>
<evidence type="ECO:0000256" key="2">
    <source>
        <dbReference type="ARBA" id="ARBA00022692"/>
    </source>
</evidence>
<feature type="transmembrane region" description="Helical" evidence="6">
    <location>
        <begin position="72"/>
        <end position="92"/>
    </location>
</feature>
<dbReference type="PANTHER" id="PTHR39608:SF2">
    <property type="entry name" value="MARVEL DOMAIN-CONTAINING PROTEIN"/>
    <property type="match status" value="1"/>
</dbReference>
<dbReference type="Pfam" id="PF01284">
    <property type="entry name" value="MARVEL"/>
    <property type="match status" value="1"/>
</dbReference>
<evidence type="ECO:0000256" key="4">
    <source>
        <dbReference type="ARBA" id="ARBA00023136"/>
    </source>
</evidence>
<dbReference type="PANTHER" id="PTHR39608">
    <property type="entry name" value="INTEGRAL MEMBRANE PROTEIN (AFU_ORTHOLOGUE AFUA_5G08640)"/>
    <property type="match status" value="1"/>
</dbReference>
<evidence type="ECO:0000313" key="9">
    <source>
        <dbReference type="Proteomes" id="UP000317257"/>
    </source>
</evidence>
<sequence length="176" mass="19452">MAQPTLRVLAFVNHFMIFLSSAIVTGVISYLLSKFGNQNSTHIIYQEVIATITLALWTFGMVLPFVRAYGGHLWPVNLILSYLWLTSLVFSAQDWTGGRCRVIGPGFDRCGLKRTAVAFNFLALTRLTLDSIFLLANTVIEAALFRTHYADRTRSTATHKEGPNTSAAGGMPHTNV</sequence>
<keyword evidence="2 6" id="KW-0812">Transmembrane</keyword>
<keyword evidence="3 6" id="KW-1133">Transmembrane helix</keyword>
<reference evidence="9" key="1">
    <citation type="submission" date="2018-12" db="EMBL/GenBank/DDBJ databases">
        <title>The complete genome of Metarhizium rileyi, a key fungal pathogen of Lepidoptera.</title>
        <authorList>
            <person name="Binneck E."/>
            <person name="Lastra C.C.L."/>
            <person name="Sosa-Gomez D.R."/>
        </authorList>
    </citation>
    <scope>NUCLEOTIDE SEQUENCE [LARGE SCALE GENOMIC DNA]</scope>
    <source>
        <strain evidence="9">Cep018-CH2</strain>
    </source>
</reference>
<feature type="transmembrane region" description="Helical" evidence="6">
    <location>
        <begin position="44"/>
        <end position="66"/>
    </location>
</feature>
<accession>A0A5C6GD21</accession>
<organism evidence="8 9">
    <name type="scientific">Metarhizium rileyi (strain RCEF 4871)</name>
    <name type="common">Nomuraea rileyi</name>
    <dbReference type="NCBI Taxonomy" id="1649241"/>
    <lineage>
        <taxon>Eukaryota</taxon>
        <taxon>Fungi</taxon>
        <taxon>Dikarya</taxon>
        <taxon>Ascomycota</taxon>
        <taxon>Pezizomycotina</taxon>
        <taxon>Sordariomycetes</taxon>
        <taxon>Hypocreomycetidae</taxon>
        <taxon>Hypocreales</taxon>
        <taxon>Clavicipitaceae</taxon>
        <taxon>Metarhizium</taxon>
    </lineage>
</organism>
<evidence type="ECO:0000256" key="6">
    <source>
        <dbReference type="SAM" id="Phobius"/>
    </source>
</evidence>
<feature type="transmembrane region" description="Helical" evidence="6">
    <location>
        <begin position="12"/>
        <end position="32"/>
    </location>
</feature>
<proteinExistence type="predicted"/>
<evidence type="ECO:0000313" key="8">
    <source>
        <dbReference type="EMBL" id="TWU75400.1"/>
    </source>
</evidence>
<feature type="domain" description="MARVEL" evidence="7">
    <location>
        <begin position="15"/>
        <end position="124"/>
    </location>
</feature>
<dbReference type="InterPro" id="IPR008253">
    <property type="entry name" value="Marvel"/>
</dbReference>
<evidence type="ECO:0000256" key="5">
    <source>
        <dbReference type="SAM" id="MobiDB-lite"/>
    </source>
</evidence>
<dbReference type="Proteomes" id="UP000317257">
    <property type="component" value="Unassembled WGS sequence"/>
</dbReference>
<evidence type="ECO:0000256" key="3">
    <source>
        <dbReference type="ARBA" id="ARBA00022989"/>
    </source>
</evidence>
<dbReference type="EMBL" id="SBHS01000007">
    <property type="protein sequence ID" value="TWU75400.1"/>
    <property type="molecule type" value="Genomic_DNA"/>
</dbReference>
<feature type="region of interest" description="Disordered" evidence="5">
    <location>
        <begin position="155"/>
        <end position="176"/>
    </location>
</feature>
<name>A0A5C6GD21_METRR</name>
<comment type="subcellular location">
    <subcellularLocation>
        <location evidence="1">Membrane</location>
        <topology evidence="1">Multi-pass membrane protein</topology>
    </subcellularLocation>
</comment>
<comment type="caution">
    <text evidence="8">The sequence shown here is derived from an EMBL/GenBank/DDBJ whole genome shotgun (WGS) entry which is preliminary data.</text>
</comment>
<dbReference type="GO" id="GO:0016020">
    <property type="term" value="C:membrane"/>
    <property type="evidence" value="ECO:0007669"/>
    <property type="project" value="UniProtKB-SubCell"/>
</dbReference>
<dbReference type="AlphaFoldDB" id="A0A5C6GD21"/>